<dbReference type="Pfam" id="PF00781">
    <property type="entry name" value="DAGK_cat"/>
    <property type="match status" value="1"/>
</dbReference>
<dbReference type="Proteomes" id="UP000005408">
    <property type="component" value="Unassembled WGS sequence"/>
</dbReference>
<dbReference type="InterPro" id="IPR050187">
    <property type="entry name" value="Lipid_Phosphate_FormReg"/>
</dbReference>
<proteinExistence type="predicted"/>
<reference evidence="2" key="1">
    <citation type="submission" date="2022-08" db="UniProtKB">
        <authorList>
            <consortium name="EnsemblMetazoa"/>
        </authorList>
    </citation>
    <scope>IDENTIFICATION</scope>
    <source>
        <strain evidence="2">05x7-T-G4-1.051#20</strain>
    </source>
</reference>
<dbReference type="InterPro" id="IPR017438">
    <property type="entry name" value="ATP-NAD_kinase_N"/>
</dbReference>
<dbReference type="Gene3D" id="2.60.200.40">
    <property type="match status" value="1"/>
</dbReference>
<dbReference type="PANTHER" id="PTHR12358">
    <property type="entry name" value="SPHINGOSINE KINASE"/>
    <property type="match status" value="1"/>
</dbReference>
<dbReference type="AlphaFoldDB" id="A0A8W8JSY1"/>
<dbReference type="SUPFAM" id="SSF111331">
    <property type="entry name" value="NAD kinase/diacylglycerol kinase-like"/>
    <property type="match status" value="1"/>
</dbReference>
<dbReference type="GO" id="GO:0001729">
    <property type="term" value="F:ceramide kinase activity"/>
    <property type="evidence" value="ECO:0007669"/>
    <property type="project" value="TreeGrafter"/>
</dbReference>
<feature type="domain" description="DAGKc" evidence="1">
    <location>
        <begin position="97"/>
        <end position="247"/>
    </location>
</feature>
<evidence type="ECO:0000259" key="1">
    <source>
        <dbReference type="PROSITE" id="PS50146"/>
    </source>
</evidence>
<dbReference type="InterPro" id="IPR001206">
    <property type="entry name" value="Diacylglycerol_kinase_cat_dom"/>
</dbReference>
<protein>
    <recommendedName>
        <fullName evidence="1">DAGKc domain-containing protein</fullName>
    </recommendedName>
</protein>
<dbReference type="PANTHER" id="PTHR12358:SF111">
    <property type="entry name" value="CERAMIDE KINASE, ISOFORM A"/>
    <property type="match status" value="1"/>
</dbReference>
<dbReference type="GO" id="GO:0006672">
    <property type="term" value="P:ceramide metabolic process"/>
    <property type="evidence" value="ECO:0007669"/>
    <property type="project" value="TreeGrafter"/>
</dbReference>
<dbReference type="GO" id="GO:0016020">
    <property type="term" value="C:membrane"/>
    <property type="evidence" value="ECO:0007669"/>
    <property type="project" value="GOC"/>
</dbReference>
<sequence>MVLNVNVKSVILEARELKISDQKTTSSIEICDVIGCHLCEEPGGILPIFFGSAPYLVIKYISKGKNYKWTAENVHVTGSREECEALRTKVNEKLETERPKKLGLFINPIGGSQNSLNVYSKTIAPLFRAANIVCDVMVSERPKHIVDIMKSFDTTCVDGLVVVGGDGTLLEVINGLLTRAQKEAGLDYDKPTCKLKPLEVPIGIIPTGTGNGTAKGLYGNTDVVTAALHIIRGKTNRNNVQAVYSGGKLASFSTIVIGCGLFSDLIYHTERQRWLKKARYFVVPLHLMLFKKQRLFDAKLTIFQRHLTLYRDSTAEDADGTSEKSTTYEQKGIWGICSAGGDFIAAVESKMDFITMNKHSQEINSFTLLVYKEAGRLPFLTHFFQLMAFSLSAFQKDFLLPYTVRGYKVKIQCSDKSPDPESEEVNINNLLDVDGELLDIVDGEYEVWNHRQLLRFYTSS</sequence>
<dbReference type="Gene3D" id="3.40.50.10330">
    <property type="entry name" value="Probable inorganic polyphosphate/atp-NAD kinase, domain 1"/>
    <property type="match status" value="1"/>
</dbReference>
<dbReference type="EnsemblMetazoa" id="G20724.6">
    <property type="protein sequence ID" value="G20724.6:cds"/>
    <property type="gene ID" value="G20724"/>
</dbReference>
<keyword evidence="3" id="KW-1185">Reference proteome</keyword>
<dbReference type="SMART" id="SM00046">
    <property type="entry name" value="DAGKc"/>
    <property type="match status" value="1"/>
</dbReference>
<organism evidence="2 3">
    <name type="scientific">Magallana gigas</name>
    <name type="common">Pacific oyster</name>
    <name type="synonym">Crassostrea gigas</name>
    <dbReference type="NCBI Taxonomy" id="29159"/>
    <lineage>
        <taxon>Eukaryota</taxon>
        <taxon>Metazoa</taxon>
        <taxon>Spiralia</taxon>
        <taxon>Lophotrochozoa</taxon>
        <taxon>Mollusca</taxon>
        <taxon>Bivalvia</taxon>
        <taxon>Autobranchia</taxon>
        <taxon>Pteriomorphia</taxon>
        <taxon>Ostreida</taxon>
        <taxon>Ostreoidea</taxon>
        <taxon>Ostreidae</taxon>
        <taxon>Magallana</taxon>
    </lineage>
</organism>
<dbReference type="InterPro" id="IPR016064">
    <property type="entry name" value="NAD/diacylglycerol_kinase_sf"/>
</dbReference>
<evidence type="ECO:0000313" key="2">
    <source>
        <dbReference type="EnsemblMetazoa" id="G20724.6:cds"/>
    </source>
</evidence>
<accession>A0A8W8JSY1</accession>
<evidence type="ECO:0000313" key="3">
    <source>
        <dbReference type="Proteomes" id="UP000005408"/>
    </source>
</evidence>
<name>A0A8W8JSY1_MAGGI</name>
<dbReference type="PROSITE" id="PS50146">
    <property type="entry name" value="DAGK"/>
    <property type="match status" value="1"/>
</dbReference>